<evidence type="ECO:0000313" key="1">
    <source>
        <dbReference type="EMBL" id="BAV95445.1"/>
    </source>
</evidence>
<dbReference type="NCBIfam" id="TIGR03519">
    <property type="entry name" value="T9SS_PorP_fam"/>
    <property type="match status" value="1"/>
</dbReference>
<dbReference type="OrthoDB" id="1114455at2"/>
<keyword evidence="2" id="KW-1185">Reference proteome</keyword>
<organism evidence="1 2">
    <name type="scientific">Ichthyobacterium seriolicida</name>
    <dbReference type="NCBI Taxonomy" id="242600"/>
    <lineage>
        <taxon>Bacteria</taxon>
        <taxon>Pseudomonadati</taxon>
        <taxon>Bacteroidota</taxon>
        <taxon>Flavobacteriia</taxon>
        <taxon>Flavobacteriales</taxon>
        <taxon>Ichthyobacteriaceae</taxon>
        <taxon>Ichthyobacterium</taxon>
    </lineage>
</organism>
<dbReference type="Proteomes" id="UP000243197">
    <property type="component" value="Chromosome"/>
</dbReference>
<proteinExistence type="predicted"/>
<dbReference type="AlphaFoldDB" id="A0A1J1E389"/>
<evidence type="ECO:0008006" key="3">
    <source>
        <dbReference type="Google" id="ProtNLM"/>
    </source>
</evidence>
<dbReference type="EMBL" id="AP014564">
    <property type="protein sequence ID" value="BAV95445.1"/>
    <property type="molecule type" value="Genomic_DNA"/>
</dbReference>
<reference evidence="1 2" key="1">
    <citation type="submission" date="2014-03" db="EMBL/GenBank/DDBJ databases">
        <title>complete genome sequence of Flavobacteriaceae bacterium JBKA-6.</title>
        <authorList>
            <person name="Takano T."/>
            <person name="Nakamura Y."/>
            <person name="Takuma S."/>
            <person name="Yasuike M."/>
            <person name="Matsuyama T."/>
            <person name="Sakai T."/>
            <person name="Fujiwara A."/>
            <person name="Kimoto K."/>
            <person name="Fukuda Y."/>
            <person name="Kondo H."/>
            <person name="Hirono I."/>
            <person name="Nakayasu C."/>
        </authorList>
    </citation>
    <scope>NUCLEOTIDE SEQUENCE [LARGE SCALE GENOMIC DNA]</scope>
    <source>
        <strain evidence="1 2">JBKA-6</strain>
    </source>
</reference>
<name>A0A1J1E389_9FLAO</name>
<dbReference type="KEGG" id="ise:JBKA6_1432"/>
<dbReference type="RefSeq" id="WP_096687233.1">
    <property type="nucleotide sequence ID" value="NZ_AP014564.1"/>
</dbReference>
<evidence type="ECO:0000313" key="2">
    <source>
        <dbReference type="Proteomes" id="UP000243197"/>
    </source>
</evidence>
<dbReference type="Pfam" id="PF11751">
    <property type="entry name" value="PorP_SprF"/>
    <property type="match status" value="1"/>
</dbReference>
<gene>
    <name evidence="1" type="ORF">JBKA6_1432</name>
</gene>
<protein>
    <recommendedName>
        <fullName evidence="3">Type IX secretion system membrane protein, PorP/SprF family</fullName>
    </recommendedName>
</protein>
<accession>A0A1J1E389</accession>
<sequence length="315" mass="36014">MILKRYLHIIVISLSPFVIKAQQQPDFSQFVNNKIYFSPANISHEDPSFVSLYYQGRWVGISDSPFILGFNFQHFFKEKNMGLALSLLNDKIGFENNINIRGSYCYQLTLKEDKLNLGIGVGALYKSLVNKEWITPDLLGEDDIVIPNSFSGGISPNFHLGILYSSKEYHLGISAINLLEMPSSMANITVPMKRIIYLHGGYDISFSDNLELKPQLILSSDMSDYTANLTTMAVLYNKFHLGVNYLFQDSMGLIFGIKAIDKLLISYSYNYPFFNELKGSHEVFLRYSLELTDLFDSNNRIKLNKNNRVRGIRFL</sequence>
<dbReference type="InterPro" id="IPR019861">
    <property type="entry name" value="PorP/SprF_Bacteroidetes"/>
</dbReference>